<evidence type="ECO:0000313" key="3">
    <source>
        <dbReference type="WBParaSite" id="scaffold1716_cov164.g3507"/>
    </source>
</evidence>
<keyword evidence="2" id="KW-1185">Reference proteome</keyword>
<accession>A0A915LRA2</accession>
<dbReference type="AlphaFoldDB" id="A0A915LRA2"/>
<protein>
    <submittedName>
        <fullName evidence="3">Uncharacterized protein</fullName>
    </submittedName>
</protein>
<dbReference type="Proteomes" id="UP000887561">
    <property type="component" value="Unplaced"/>
</dbReference>
<sequence>MHLNYLVNLFVKYEDIEMKQLMDKDDIETFNKLKNFVKNSRGIIECKEEESEGVQTEIRKHDLVERIFNNSEIDIIRKNYSDENDEIKNLDNETVEDNIEENNADEQINEGLY</sequence>
<evidence type="ECO:0000256" key="1">
    <source>
        <dbReference type="SAM" id="MobiDB-lite"/>
    </source>
</evidence>
<feature type="region of interest" description="Disordered" evidence="1">
    <location>
        <begin position="93"/>
        <end position="113"/>
    </location>
</feature>
<proteinExistence type="predicted"/>
<organism evidence="2 3">
    <name type="scientific">Meloidogyne javanica</name>
    <name type="common">Root-knot nematode worm</name>
    <dbReference type="NCBI Taxonomy" id="6303"/>
    <lineage>
        <taxon>Eukaryota</taxon>
        <taxon>Metazoa</taxon>
        <taxon>Ecdysozoa</taxon>
        <taxon>Nematoda</taxon>
        <taxon>Chromadorea</taxon>
        <taxon>Rhabditida</taxon>
        <taxon>Tylenchina</taxon>
        <taxon>Tylenchomorpha</taxon>
        <taxon>Tylenchoidea</taxon>
        <taxon>Meloidogynidae</taxon>
        <taxon>Meloidogyninae</taxon>
        <taxon>Meloidogyne</taxon>
        <taxon>Meloidogyne incognita group</taxon>
    </lineage>
</organism>
<evidence type="ECO:0000313" key="2">
    <source>
        <dbReference type="Proteomes" id="UP000887561"/>
    </source>
</evidence>
<dbReference type="WBParaSite" id="scaffold1716_cov164.g3507">
    <property type="protein sequence ID" value="scaffold1716_cov164.g3507"/>
    <property type="gene ID" value="scaffold1716_cov164.g3507"/>
</dbReference>
<reference evidence="3" key="1">
    <citation type="submission" date="2022-11" db="UniProtKB">
        <authorList>
            <consortium name="WormBaseParasite"/>
        </authorList>
    </citation>
    <scope>IDENTIFICATION</scope>
</reference>
<name>A0A915LRA2_MELJA</name>